<accession>A0A7R7XSZ9</accession>
<evidence type="ECO:0008006" key="10">
    <source>
        <dbReference type="Google" id="ProtNLM"/>
    </source>
</evidence>
<dbReference type="PANTHER" id="PTHR43098">
    <property type="entry name" value="L-ORNITHINE N(5)-MONOOXYGENASE-RELATED"/>
    <property type="match status" value="1"/>
</dbReference>
<comment type="similarity">
    <text evidence="3">Belongs to the FAD-binding monooxygenase family.</text>
</comment>
<keyword evidence="9" id="KW-1185">Reference proteome</keyword>
<name>A0A7R7XSZ9_9EURO</name>
<dbReference type="SUPFAM" id="SSF51905">
    <property type="entry name" value="FAD/NAD(P)-binding domain"/>
    <property type="match status" value="1"/>
</dbReference>
<reference evidence="8" key="2">
    <citation type="submission" date="2021-02" db="EMBL/GenBank/DDBJ databases">
        <title>Aspergillus puulaauensis MK2 genome sequence.</title>
        <authorList>
            <person name="Futagami T."/>
            <person name="Mori K."/>
            <person name="Kadooka C."/>
            <person name="Tanaka T."/>
        </authorList>
    </citation>
    <scope>NUCLEOTIDE SEQUENCE</scope>
    <source>
        <strain evidence="8">MK2</strain>
    </source>
</reference>
<dbReference type="OrthoDB" id="66881at2759"/>
<dbReference type="InterPro" id="IPR050775">
    <property type="entry name" value="FAD-binding_Monooxygenases"/>
</dbReference>
<evidence type="ECO:0000256" key="4">
    <source>
        <dbReference type="ARBA" id="ARBA00022630"/>
    </source>
</evidence>
<protein>
    <recommendedName>
        <fullName evidence="10">FAD/NAD(P)-binding domain-containing protein</fullName>
    </recommendedName>
</protein>
<evidence type="ECO:0000256" key="5">
    <source>
        <dbReference type="ARBA" id="ARBA00022827"/>
    </source>
</evidence>
<sequence>MEQYRGPKETPLRLTVTAQYIILANGVLNHPKMPRVQGIEGFQGEIIHTGRWNYGITGGSPTDARLTGLKGKKVGIVGTGATGVQCTTELAKWADQLYVFQRTPSGVDARCQREIDPAEWAKMTSKPGWWAERCENFDTIVSDEPVEEDLIKDGWSTTKTLSVLAGAQHGLLAPGDIPAHTQNMLQLDAPRTDRIRRRVDELVTKDKEAAEGLKAWYPTWCKRPCFHDTYLQTFNNPNVTLVPTEQEGLKRDSHKGLVVNGKEYELDILILSTGYRSPGTNFAEPSRRSNMTIRGRNGRLMSEKWATDGPGSLHGLTTHGFPNLFLTGPSQTGLSGNVTHVYDVVGRHAAYIVAEASKRSSDPGRTVIEPSKEHEEA</sequence>
<evidence type="ECO:0000256" key="6">
    <source>
        <dbReference type="ARBA" id="ARBA00022857"/>
    </source>
</evidence>
<dbReference type="Proteomes" id="UP000654913">
    <property type="component" value="Chromosome 5"/>
</dbReference>
<proteinExistence type="inferred from homology"/>
<dbReference type="KEGG" id="apuu:APUU_51655A"/>
<dbReference type="GO" id="GO:0016491">
    <property type="term" value="F:oxidoreductase activity"/>
    <property type="evidence" value="ECO:0007669"/>
    <property type="project" value="UniProtKB-KW"/>
</dbReference>
<keyword evidence="5" id="KW-0274">FAD</keyword>
<comment type="cofactor">
    <cofactor evidence="1">
        <name>FAD</name>
        <dbReference type="ChEBI" id="CHEBI:57692"/>
    </cofactor>
</comment>
<evidence type="ECO:0000313" key="8">
    <source>
        <dbReference type="EMBL" id="BCS26944.1"/>
    </source>
</evidence>
<evidence type="ECO:0000256" key="1">
    <source>
        <dbReference type="ARBA" id="ARBA00001974"/>
    </source>
</evidence>
<dbReference type="PANTHER" id="PTHR43098:SF2">
    <property type="entry name" value="FAD-BINDING MONOOXYGENASE AUSB-RELATED"/>
    <property type="match status" value="1"/>
</dbReference>
<dbReference type="InterPro" id="IPR036188">
    <property type="entry name" value="FAD/NAD-bd_sf"/>
</dbReference>
<dbReference type="AlphaFoldDB" id="A0A7R7XSZ9"/>
<evidence type="ECO:0000256" key="7">
    <source>
        <dbReference type="ARBA" id="ARBA00023002"/>
    </source>
</evidence>
<comment type="pathway">
    <text evidence="2">Secondary metabolite biosynthesis; terpenoid biosynthesis.</text>
</comment>
<reference evidence="8" key="1">
    <citation type="submission" date="2021-01" db="EMBL/GenBank/DDBJ databases">
        <authorList>
            <consortium name="Aspergillus puulaauensis MK2 genome sequencing consortium"/>
            <person name="Kazuki M."/>
            <person name="Futagami T."/>
        </authorList>
    </citation>
    <scope>NUCLEOTIDE SEQUENCE</scope>
    <source>
        <strain evidence="8">MK2</strain>
    </source>
</reference>
<dbReference type="EMBL" id="AP024447">
    <property type="protein sequence ID" value="BCS26944.1"/>
    <property type="molecule type" value="Genomic_DNA"/>
</dbReference>
<dbReference type="Gene3D" id="3.50.50.60">
    <property type="entry name" value="FAD/NAD(P)-binding domain"/>
    <property type="match status" value="2"/>
</dbReference>
<keyword evidence="6" id="KW-0521">NADP</keyword>
<dbReference type="GeneID" id="64976949"/>
<organism evidence="8 9">
    <name type="scientific">Aspergillus puulaauensis</name>
    <dbReference type="NCBI Taxonomy" id="1220207"/>
    <lineage>
        <taxon>Eukaryota</taxon>
        <taxon>Fungi</taxon>
        <taxon>Dikarya</taxon>
        <taxon>Ascomycota</taxon>
        <taxon>Pezizomycotina</taxon>
        <taxon>Eurotiomycetes</taxon>
        <taxon>Eurotiomycetidae</taxon>
        <taxon>Eurotiales</taxon>
        <taxon>Aspergillaceae</taxon>
        <taxon>Aspergillus</taxon>
    </lineage>
</organism>
<keyword evidence="7" id="KW-0560">Oxidoreductase</keyword>
<keyword evidence="4" id="KW-0285">Flavoprotein</keyword>
<gene>
    <name evidence="8" type="ORF">APUU_51655A</name>
</gene>
<evidence type="ECO:0000256" key="3">
    <source>
        <dbReference type="ARBA" id="ARBA00010139"/>
    </source>
</evidence>
<evidence type="ECO:0000256" key="2">
    <source>
        <dbReference type="ARBA" id="ARBA00004721"/>
    </source>
</evidence>
<dbReference type="RefSeq" id="XP_041559138.1">
    <property type="nucleotide sequence ID" value="XM_041706787.1"/>
</dbReference>
<evidence type="ECO:0000313" key="9">
    <source>
        <dbReference type="Proteomes" id="UP000654913"/>
    </source>
</evidence>